<dbReference type="InterPro" id="IPR039420">
    <property type="entry name" value="WalR-like"/>
</dbReference>
<evidence type="ECO:0000259" key="7">
    <source>
        <dbReference type="PROSITE" id="PS50110"/>
    </source>
</evidence>
<dbReference type="EMBL" id="RDEX01000002">
    <property type="protein sequence ID" value="RLY92347.1"/>
    <property type="molecule type" value="Genomic_DNA"/>
</dbReference>
<comment type="caution">
    <text evidence="8">The sequence shown here is derived from an EMBL/GenBank/DDBJ whole genome shotgun (WGS) entry which is preliminary data.</text>
</comment>
<organism evidence="8 9">
    <name type="scientific">Kocuria tytonicola</name>
    <dbReference type="NCBI Taxonomy" id="2055946"/>
    <lineage>
        <taxon>Bacteria</taxon>
        <taxon>Bacillati</taxon>
        <taxon>Actinomycetota</taxon>
        <taxon>Actinomycetes</taxon>
        <taxon>Micrococcales</taxon>
        <taxon>Micrococcaceae</taxon>
        <taxon>Kocuria</taxon>
    </lineage>
</organism>
<dbReference type="CDD" id="cd06170">
    <property type="entry name" value="LuxR_C_like"/>
    <property type="match status" value="1"/>
</dbReference>
<keyword evidence="9" id="KW-1185">Reference proteome</keyword>
<evidence type="ECO:0000256" key="3">
    <source>
        <dbReference type="ARBA" id="ARBA00023125"/>
    </source>
</evidence>
<dbReference type="GO" id="GO:0006355">
    <property type="term" value="P:regulation of DNA-templated transcription"/>
    <property type="evidence" value="ECO:0007669"/>
    <property type="project" value="InterPro"/>
</dbReference>
<dbReference type="SMART" id="SM00421">
    <property type="entry name" value="HTH_LUXR"/>
    <property type="match status" value="1"/>
</dbReference>
<dbReference type="SMART" id="SM00448">
    <property type="entry name" value="REC"/>
    <property type="match status" value="1"/>
</dbReference>
<dbReference type="AlphaFoldDB" id="A0A3L9L5V7"/>
<dbReference type="InterPro" id="IPR011006">
    <property type="entry name" value="CheY-like_superfamily"/>
</dbReference>
<dbReference type="SUPFAM" id="SSF52172">
    <property type="entry name" value="CheY-like"/>
    <property type="match status" value="1"/>
</dbReference>
<evidence type="ECO:0000256" key="4">
    <source>
        <dbReference type="ARBA" id="ARBA00023163"/>
    </source>
</evidence>
<proteinExistence type="predicted"/>
<feature type="domain" description="Response regulatory" evidence="7">
    <location>
        <begin position="4"/>
        <end position="122"/>
    </location>
</feature>
<dbReference type="RefSeq" id="WP_121864984.1">
    <property type="nucleotide sequence ID" value="NZ_RDEX01000002.1"/>
</dbReference>
<gene>
    <name evidence="8" type="ORF">EAE32_09410</name>
</gene>
<dbReference type="Proteomes" id="UP000277871">
    <property type="component" value="Unassembled WGS sequence"/>
</dbReference>
<evidence type="ECO:0000313" key="9">
    <source>
        <dbReference type="Proteomes" id="UP000277871"/>
    </source>
</evidence>
<dbReference type="PROSITE" id="PS50110">
    <property type="entry name" value="RESPONSE_REGULATORY"/>
    <property type="match status" value="1"/>
</dbReference>
<keyword evidence="1 5" id="KW-0597">Phosphoprotein</keyword>
<keyword evidence="4" id="KW-0804">Transcription</keyword>
<evidence type="ECO:0000256" key="1">
    <source>
        <dbReference type="ARBA" id="ARBA00022553"/>
    </source>
</evidence>
<dbReference type="GO" id="GO:0000160">
    <property type="term" value="P:phosphorelay signal transduction system"/>
    <property type="evidence" value="ECO:0007669"/>
    <property type="project" value="InterPro"/>
</dbReference>
<dbReference type="SUPFAM" id="SSF46894">
    <property type="entry name" value="C-terminal effector domain of the bipartite response regulators"/>
    <property type="match status" value="1"/>
</dbReference>
<dbReference type="InterPro" id="IPR001789">
    <property type="entry name" value="Sig_transdc_resp-reg_receiver"/>
</dbReference>
<evidence type="ECO:0000259" key="6">
    <source>
        <dbReference type="PROSITE" id="PS50043"/>
    </source>
</evidence>
<evidence type="ECO:0000256" key="2">
    <source>
        <dbReference type="ARBA" id="ARBA00023015"/>
    </source>
</evidence>
<evidence type="ECO:0000313" key="8">
    <source>
        <dbReference type="EMBL" id="RLY92347.1"/>
    </source>
</evidence>
<dbReference type="Gene3D" id="3.40.50.2300">
    <property type="match status" value="1"/>
</dbReference>
<name>A0A3L9L5V7_9MICC</name>
<dbReference type="PRINTS" id="PR00038">
    <property type="entry name" value="HTHLUXR"/>
</dbReference>
<feature type="domain" description="HTH luxR-type" evidence="6">
    <location>
        <begin position="140"/>
        <end position="205"/>
    </location>
</feature>
<keyword evidence="2" id="KW-0805">Transcription regulation</keyword>
<dbReference type="InterPro" id="IPR058245">
    <property type="entry name" value="NreC/VraR/RcsB-like_REC"/>
</dbReference>
<dbReference type="Pfam" id="PF00196">
    <property type="entry name" value="GerE"/>
    <property type="match status" value="1"/>
</dbReference>
<protein>
    <submittedName>
        <fullName evidence="8">DNA-binding response regulator</fullName>
    </submittedName>
</protein>
<reference evidence="8 9" key="1">
    <citation type="submission" date="2018-10" db="EMBL/GenBank/DDBJ databases">
        <title>Kocuria tytonicola, new bacteria from the preen glands of American barn owls (Tyto furcata).</title>
        <authorList>
            <person name="Braun M.S."/>
            <person name="Wang E."/>
            <person name="Zimmermann S."/>
            <person name="Boutin S."/>
            <person name="Wagner H."/>
            <person name="Wink M."/>
        </authorList>
    </citation>
    <scope>NUCLEOTIDE SEQUENCE [LARGE SCALE GENOMIC DNA]</scope>
    <source>
        <strain evidence="8 9">473</strain>
    </source>
</reference>
<dbReference type="PANTHER" id="PTHR43214">
    <property type="entry name" value="TWO-COMPONENT RESPONSE REGULATOR"/>
    <property type="match status" value="1"/>
</dbReference>
<dbReference type="Pfam" id="PF00072">
    <property type="entry name" value="Response_reg"/>
    <property type="match status" value="1"/>
</dbReference>
<dbReference type="GO" id="GO:0003677">
    <property type="term" value="F:DNA binding"/>
    <property type="evidence" value="ECO:0007669"/>
    <property type="project" value="UniProtKB-KW"/>
</dbReference>
<sequence length="207" mass="21510">MTTRVLLVDDHPVVRAGLRAVLESVGDIAVCAEAQEGRAALAVLDGPEPGVDVVVMDLQMGAGMGGLEATRRIVSAGGPPVLILTTYDTQADVVAALEAGATGYLLKDAQPATIGQAVHDAAAGRPVLSPSVTARLVHQVRTPAASLSPREIEILRGLATGASNRSLAKSLFISEATVKTHLVHIYDKLGVDNRTAAVTRAREDRVI</sequence>
<dbReference type="PROSITE" id="PS50043">
    <property type="entry name" value="HTH_LUXR_2"/>
    <property type="match status" value="1"/>
</dbReference>
<dbReference type="InterPro" id="IPR016032">
    <property type="entry name" value="Sig_transdc_resp-reg_C-effctor"/>
</dbReference>
<feature type="modified residue" description="4-aspartylphosphate" evidence="5">
    <location>
        <position position="57"/>
    </location>
</feature>
<accession>A0A3L9L5V7</accession>
<dbReference type="CDD" id="cd17535">
    <property type="entry name" value="REC_NarL-like"/>
    <property type="match status" value="1"/>
</dbReference>
<evidence type="ECO:0000256" key="5">
    <source>
        <dbReference type="PROSITE-ProRule" id="PRU00169"/>
    </source>
</evidence>
<dbReference type="PANTHER" id="PTHR43214:SF24">
    <property type="entry name" value="TRANSCRIPTIONAL REGULATORY PROTEIN NARL-RELATED"/>
    <property type="match status" value="1"/>
</dbReference>
<keyword evidence="3 8" id="KW-0238">DNA-binding</keyword>
<dbReference type="InterPro" id="IPR000792">
    <property type="entry name" value="Tscrpt_reg_LuxR_C"/>
</dbReference>